<dbReference type="InterPro" id="IPR050792">
    <property type="entry name" value="ADP-ribosylglycohydrolase"/>
</dbReference>
<dbReference type="InterPro" id="IPR036705">
    <property type="entry name" value="Ribosyl_crysJ1_sf"/>
</dbReference>
<dbReference type="EC" id="3.2.1.143" evidence="2"/>
<evidence type="ECO:0000256" key="11">
    <source>
        <dbReference type="ARBA" id="ARBA00049015"/>
    </source>
</evidence>
<dbReference type="PANTHER" id="PTHR16222">
    <property type="entry name" value="ADP-RIBOSYLGLYCOHYDROLASE"/>
    <property type="match status" value="1"/>
</dbReference>
<proteinExistence type="inferred from homology"/>
<comment type="similarity">
    <text evidence="1">Belongs to the ADP-ribosylglycohydrolase family.</text>
</comment>
<evidence type="ECO:0000256" key="7">
    <source>
        <dbReference type="ARBA" id="ARBA00042722"/>
    </source>
</evidence>
<evidence type="ECO:0000256" key="9">
    <source>
        <dbReference type="ARBA" id="ARBA00043187"/>
    </source>
</evidence>
<dbReference type="Gene3D" id="1.10.4080.10">
    <property type="entry name" value="ADP-ribosylation/Crystallin J1"/>
    <property type="match status" value="1"/>
</dbReference>
<keyword evidence="13" id="KW-1185">Reference proteome</keyword>
<keyword evidence="3" id="KW-0378">Hydrolase</keyword>
<dbReference type="InterPro" id="IPR005502">
    <property type="entry name" value="Ribosyl_crysJ1"/>
</dbReference>
<evidence type="ECO:0000256" key="6">
    <source>
        <dbReference type="ARBA" id="ARBA00042471"/>
    </source>
</evidence>
<dbReference type="Proteomes" id="UP001162164">
    <property type="component" value="Unassembled WGS sequence"/>
</dbReference>
<dbReference type="PANTHER" id="PTHR16222:SF24">
    <property type="entry name" value="ADP-RIBOSYLHYDROLASE ARH3"/>
    <property type="match status" value="1"/>
</dbReference>
<comment type="catalytic activity">
    <reaction evidence="11">
        <text>alpha-NAD(+) + H2O = ADP-D-ribose + nicotinamide + H(+)</text>
        <dbReference type="Rhea" id="RHEA:68792"/>
        <dbReference type="ChEBI" id="CHEBI:15377"/>
        <dbReference type="ChEBI" id="CHEBI:15378"/>
        <dbReference type="ChEBI" id="CHEBI:17154"/>
        <dbReference type="ChEBI" id="CHEBI:57967"/>
        <dbReference type="ChEBI" id="CHEBI:77017"/>
    </reaction>
</comment>
<comment type="caution">
    <text evidence="12">The sequence shown here is derived from an EMBL/GenBank/DDBJ whole genome shotgun (WGS) entry which is preliminary data.</text>
</comment>
<sequence>MKIVRAIKRGCKRSFICSVLTTNAGDNVFVFKTQFNFMSSILKNIMMIPFESSLVKSKFRGSLLGSLIGDCLGAPFEGDVVTSGDKIILQKYFDKLQDSNFKGPYKQYTDDTAMMKSVAKFIIDKPEPDYKFLAKLFATEYFSEPKRGYGQNVIEVFHKLKNSKFENIYKPATEQFFGSGSYGNGGAMRIAPVALFFHDNYKLMLEVAINTTKITHTNILGINGALLQCIAIHQALLMDPENKIDPIVFCKKLNEKMKELEKVDEDDEYDLDGTSKAYQDSLEIVEYLLEKEYNDGLDEEVIEKLGNDIRAHKSVPTAIYCFLRAQSEIPKIDTSNIFRRTIQYAISLGGDTDTIACMAGAIAGAYLGEDAISPYLAKQCEFYKEVLEMADNLFSSREGVSMKC</sequence>
<evidence type="ECO:0000256" key="5">
    <source>
        <dbReference type="ARBA" id="ARBA00042398"/>
    </source>
</evidence>
<dbReference type="SUPFAM" id="SSF101478">
    <property type="entry name" value="ADP-ribosylglycohydrolase"/>
    <property type="match status" value="1"/>
</dbReference>
<evidence type="ECO:0000256" key="1">
    <source>
        <dbReference type="ARBA" id="ARBA00010702"/>
    </source>
</evidence>
<reference evidence="12" key="1">
    <citation type="journal article" date="2023" name="Insect Mol. Biol.">
        <title>Genome sequencing provides insights into the evolution of gene families encoding plant cell wall-degrading enzymes in longhorned beetles.</title>
        <authorList>
            <person name="Shin N.R."/>
            <person name="Okamura Y."/>
            <person name="Kirsch R."/>
            <person name="Pauchet Y."/>
        </authorList>
    </citation>
    <scope>NUCLEOTIDE SEQUENCE</scope>
    <source>
        <strain evidence="12">MMC_N1</strain>
    </source>
</reference>
<accession>A0ABQ9JPB1</accession>
<evidence type="ECO:0000313" key="12">
    <source>
        <dbReference type="EMBL" id="KAJ8980095.1"/>
    </source>
</evidence>
<gene>
    <name evidence="12" type="ORF">NQ317_008556</name>
</gene>
<name>A0ABQ9JPB1_9CUCU</name>
<evidence type="ECO:0000256" key="10">
    <source>
        <dbReference type="ARBA" id="ARBA00043193"/>
    </source>
</evidence>
<evidence type="ECO:0000313" key="13">
    <source>
        <dbReference type="Proteomes" id="UP001162164"/>
    </source>
</evidence>
<evidence type="ECO:0000256" key="3">
    <source>
        <dbReference type="ARBA" id="ARBA00022801"/>
    </source>
</evidence>
<protein>
    <recommendedName>
        <fullName evidence="4">ADP-ribosylhydrolase ARH3</fullName>
        <ecNumber evidence="2">3.2.1.143</ecNumber>
    </recommendedName>
    <alternativeName>
        <fullName evidence="5">ADP-ribose glycohydrolase ARH3</fullName>
    </alternativeName>
    <alternativeName>
        <fullName evidence="6">ADP-ribosylhydrolase 3</fullName>
    </alternativeName>
    <alternativeName>
        <fullName evidence="9">O-acetyl-ADP-ribose deacetylase ARH3</fullName>
    </alternativeName>
    <alternativeName>
        <fullName evidence="10">Poly(ADP-ribose) glycohydrolase ARH3</fullName>
    </alternativeName>
    <alternativeName>
        <fullName evidence="8">[Protein ADP-ribosylarginine] hydrolase-like protein 2</fullName>
    </alternativeName>
    <alternativeName>
        <fullName evidence="7">[Protein ADP-ribosylserine] hydrolase</fullName>
    </alternativeName>
</protein>
<evidence type="ECO:0000256" key="8">
    <source>
        <dbReference type="ARBA" id="ARBA00042850"/>
    </source>
</evidence>
<evidence type="ECO:0000256" key="4">
    <source>
        <dbReference type="ARBA" id="ARBA00041057"/>
    </source>
</evidence>
<organism evidence="12 13">
    <name type="scientific">Molorchus minor</name>
    <dbReference type="NCBI Taxonomy" id="1323400"/>
    <lineage>
        <taxon>Eukaryota</taxon>
        <taxon>Metazoa</taxon>
        <taxon>Ecdysozoa</taxon>
        <taxon>Arthropoda</taxon>
        <taxon>Hexapoda</taxon>
        <taxon>Insecta</taxon>
        <taxon>Pterygota</taxon>
        <taxon>Neoptera</taxon>
        <taxon>Endopterygota</taxon>
        <taxon>Coleoptera</taxon>
        <taxon>Polyphaga</taxon>
        <taxon>Cucujiformia</taxon>
        <taxon>Chrysomeloidea</taxon>
        <taxon>Cerambycidae</taxon>
        <taxon>Lamiinae</taxon>
        <taxon>Monochamini</taxon>
        <taxon>Molorchus</taxon>
    </lineage>
</organism>
<dbReference type="EMBL" id="JAPWTJ010000288">
    <property type="protein sequence ID" value="KAJ8980095.1"/>
    <property type="molecule type" value="Genomic_DNA"/>
</dbReference>
<dbReference type="Pfam" id="PF03747">
    <property type="entry name" value="ADP_ribosyl_GH"/>
    <property type="match status" value="1"/>
</dbReference>
<evidence type="ECO:0000256" key="2">
    <source>
        <dbReference type="ARBA" id="ARBA00012255"/>
    </source>
</evidence>